<keyword evidence="2" id="KW-1185">Reference proteome</keyword>
<protein>
    <submittedName>
        <fullName evidence="1">Uncharacterized protein</fullName>
    </submittedName>
</protein>
<comment type="caution">
    <text evidence="1">The sequence shown here is derived from an EMBL/GenBank/DDBJ whole genome shotgun (WGS) entry which is preliminary data.</text>
</comment>
<organism evidence="1 2">
    <name type="scientific">Scortum barcoo</name>
    <name type="common">barcoo grunter</name>
    <dbReference type="NCBI Taxonomy" id="214431"/>
    <lineage>
        <taxon>Eukaryota</taxon>
        <taxon>Metazoa</taxon>
        <taxon>Chordata</taxon>
        <taxon>Craniata</taxon>
        <taxon>Vertebrata</taxon>
        <taxon>Euteleostomi</taxon>
        <taxon>Actinopterygii</taxon>
        <taxon>Neopterygii</taxon>
        <taxon>Teleostei</taxon>
        <taxon>Neoteleostei</taxon>
        <taxon>Acanthomorphata</taxon>
        <taxon>Eupercaria</taxon>
        <taxon>Centrarchiformes</taxon>
        <taxon>Terapontoidei</taxon>
        <taxon>Terapontidae</taxon>
        <taxon>Scortum</taxon>
    </lineage>
</organism>
<evidence type="ECO:0000313" key="1">
    <source>
        <dbReference type="EMBL" id="KAI3360852.1"/>
    </source>
</evidence>
<sequence>MEVKAFSMAACVKAACCVVEMRLAGCLMTMSLPFGGSFHPSRLLTSLGVCPPRLGGTRTRVLCGPRTVQPGLCCRSYSDAAGLRCQPRGAQAAARREKLLQGCGGWPVSFIRSRVTDVPLSSVSPSFLVMKFDQEGNVTSFEKKKTEFCQELSLQARDLRFQHSTSLTARKQLHYHANGGILSLSLSWLTSPVSPLILKSLKAIVTPQSLLVLDFRGLGLDRWLALELASQLASQTHTLPFEFRALEAILQHRVNTLQARLNDVEPVILDTLESLVDPKILSADRSKLHVLLQNSKSLSELETDIKVFKDSLLKILDEDEIIEEFCLTKWTDPRIFEESSLGIDHAEEMELLLENYYMQAEEMANKARELKGLIDDSESVIFINLDSHRNVMMRLNLQLTMGSFSLTLFGLIGVAFGMNLTSSFEELFVSSQLFTTDDMYLEGQTSGDLPIDDEDGGDDDSGSGSGDYPFTDLTDKEILKRVLDFSMTTVSKEMVPSQPQPTADLPHNPLTTAAESKDSPITVKDTQTTPFIFPNGDSSDEETTSPSSTSVPPIETTASKFSIDISVTEDTDKDNSLDKKVSEDGVLISKVDNEILGSDGRGSRMFDIESPKEVTSENLWERTEVLAAYFLFFCVQVTDRAAEVAGYTDVAKQIIDLAVFGAAKNRSYRRLADFTDTIGNRVSGSQNLEMAIKYMHNAMTKDGLDVHLEPVKIPHWVRGKESAEMIAPRAKSLAILGLGSSVGTPPEGIEAEVLVVQSFEELKLKGSEAVGRIVVFNQPFVSYGETVAYRAFGASQAAKVGAVATLIRSITPFSINSPHTGWQDYEDGVKRIPTACITVEDAELMWRMAQRGQRIVVRLTMGAKTLPDADSFNTVAEITGWQHPEQVVLLSGHLDSWDVGQGAMDDGGGALISWEALSLIRDLGLRPRRTLRTVLWTAEEQGGVGAQQYFNRHKANMSNFDLVMESDLGTFTPLALQFTGSDAARKVMEEVVKLLAPINTTKLERHGEGTDISPWMQAGVPGASLHVADSRYFWFHHSEGDTMTVQDPQDMDICSALWAVVAYVVADLQDMLPR</sequence>
<accession>A0ACB8VYQ0</accession>
<dbReference type="Proteomes" id="UP000831701">
    <property type="component" value="Chromosome 16"/>
</dbReference>
<proteinExistence type="predicted"/>
<dbReference type="EMBL" id="CM041546">
    <property type="protein sequence ID" value="KAI3360852.1"/>
    <property type="molecule type" value="Genomic_DNA"/>
</dbReference>
<reference evidence="1" key="1">
    <citation type="submission" date="2022-04" db="EMBL/GenBank/DDBJ databases">
        <title>Jade perch genome.</title>
        <authorList>
            <person name="Chao B."/>
        </authorList>
    </citation>
    <scope>NUCLEOTIDE SEQUENCE</scope>
    <source>
        <strain evidence="1">CB-2022</strain>
    </source>
</reference>
<evidence type="ECO:0000313" key="2">
    <source>
        <dbReference type="Proteomes" id="UP000831701"/>
    </source>
</evidence>
<name>A0ACB8VYQ0_9TELE</name>
<gene>
    <name evidence="1" type="ORF">L3Q82_013078</name>
</gene>